<evidence type="ECO:0000313" key="1">
    <source>
        <dbReference type="EMBL" id="KAK9017562.1"/>
    </source>
</evidence>
<comment type="caution">
    <text evidence="1">The sequence shown here is derived from an EMBL/GenBank/DDBJ whole genome shotgun (WGS) entry which is preliminary data.</text>
</comment>
<protein>
    <submittedName>
        <fullName evidence="1">Uncharacterized protein</fullName>
    </submittedName>
</protein>
<dbReference type="EMBL" id="JBBPBN010000020">
    <property type="protein sequence ID" value="KAK9017562.1"/>
    <property type="molecule type" value="Genomic_DNA"/>
</dbReference>
<name>A0ABR2RX57_9ROSI</name>
<dbReference type="Proteomes" id="UP001396334">
    <property type="component" value="Unassembled WGS sequence"/>
</dbReference>
<dbReference type="InterPro" id="IPR053334">
    <property type="entry name" value="Chloroplast_Sensor_Kinase"/>
</dbReference>
<dbReference type="PANTHER" id="PTHR48206">
    <property type="entry name" value="CHLOROPLAST SENSOR KINASE, CHLOROPLASTIC"/>
    <property type="match status" value="1"/>
</dbReference>
<dbReference type="PANTHER" id="PTHR48206:SF1">
    <property type="entry name" value="CHLOROPLAST SENSOR KINASE, CHLOROPLASTIC"/>
    <property type="match status" value="1"/>
</dbReference>
<evidence type="ECO:0000313" key="2">
    <source>
        <dbReference type="Proteomes" id="UP001396334"/>
    </source>
</evidence>
<accession>A0ABR2RX57</accession>
<reference evidence="1 2" key="1">
    <citation type="journal article" date="2024" name="G3 (Bethesda)">
        <title>Genome assembly of Hibiscus sabdariffa L. provides insights into metabolisms of medicinal natural products.</title>
        <authorList>
            <person name="Kim T."/>
        </authorList>
    </citation>
    <scope>NUCLEOTIDE SEQUENCE [LARGE SCALE GENOMIC DNA]</scope>
    <source>
        <strain evidence="1">TK-2024</strain>
        <tissue evidence="1">Old leaves</tissue>
    </source>
</reference>
<sequence>MDQLELRRVTSYLGVKAVDIVFLVGNFTIPAGLHIVEAVLSSQQMEVVGKHSAVVFSMVKHSFEVGFLVAELPEMEKVS</sequence>
<proteinExistence type="predicted"/>
<organism evidence="1 2">
    <name type="scientific">Hibiscus sabdariffa</name>
    <name type="common">roselle</name>
    <dbReference type="NCBI Taxonomy" id="183260"/>
    <lineage>
        <taxon>Eukaryota</taxon>
        <taxon>Viridiplantae</taxon>
        <taxon>Streptophyta</taxon>
        <taxon>Embryophyta</taxon>
        <taxon>Tracheophyta</taxon>
        <taxon>Spermatophyta</taxon>
        <taxon>Magnoliopsida</taxon>
        <taxon>eudicotyledons</taxon>
        <taxon>Gunneridae</taxon>
        <taxon>Pentapetalae</taxon>
        <taxon>rosids</taxon>
        <taxon>malvids</taxon>
        <taxon>Malvales</taxon>
        <taxon>Malvaceae</taxon>
        <taxon>Malvoideae</taxon>
        <taxon>Hibiscus</taxon>
    </lineage>
</organism>
<keyword evidence="2" id="KW-1185">Reference proteome</keyword>
<gene>
    <name evidence="1" type="ORF">V6N11_080040</name>
</gene>